<dbReference type="InterPro" id="IPR024651">
    <property type="entry name" value="FAD-SLDH_ssu"/>
</dbReference>
<dbReference type="Pfam" id="PF12318">
    <property type="entry name" value="FAD-SLDH"/>
    <property type="match status" value="1"/>
</dbReference>
<accession>A0A7W7P628</accession>
<evidence type="ECO:0000313" key="1">
    <source>
        <dbReference type="EMBL" id="MBB4867892.1"/>
    </source>
</evidence>
<dbReference type="AlphaFoldDB" id="A0A7W7P628"/>
<reference evidence="1 2" key="1">
    <citation type="submission" date="2020-08" db="EMBL/GenBank/DDBJ databases">
        <title>Functional genomics of gut bacteria from endangered species of beetles.</title>
        <authorList>
            <person name="Carlos-Shanley C."/>
        </authorList>
    </citation>
    <scope>NUCLEOTIDE SEQUENCE [LARGE SCALE GENOMIC DNA]</scope>
    <source>
        <strain evidence="1 2">S00179</strain>
    </source>
</reference>
<evidence type="ECO:0008006" key="3">
    <source>
        <dbReference type="Google" id="ProtNLM"/>
    </source>
</evidence>
<gene>
    <name evidence="1" type="ORF">HNP46_006811</name>
</gene>
<evidence type="ECO:0000313" key="2">
    <source>
        <dbReference type="Proteomes" id="UP000566995"/>
    </source>
</evidence>
<organism evidence="1 2">
    <name type="scientific">Pseudomonas nitroreducens</name>
    <dbReference type="NCBI Taxonomy" id="46680"/>
    <lineage>
        <taxon>Bacteria</taxon>
        <taxon>Pseudomonadati</taxon>
        <taxon>Pseudomonadota</taxon>
        <taxon>Gammaproteobacteria</taxon>
        <taxon>Pseudomonadales</taxon>
        <taxon>Pseudomonadaceae</taxon>
        <taxon>Pseudomonas</taxon>
    </lineage>
</organism>
<dbReference type="PROSITE" id="PS51318">
    <property type="entry name" value="TAT"/>
    <property type="match status" value="1"/>
</dbReference>
<comment type="caution">
    <text evidence="1">The sequence shown here is derived from an EMBL/GenBank/DDBJ whole genome shotgun (WGS) entry which is preliminary data.</text>
</comment>
<dbReference type="EMBL" id="JACHLI010000051">
    <property type="protein sequence ID" value="MBB4867892.1"/>
    <property type="molecule type" value="Genomic_DNA"/>
</dbReference>
<protein>
    <recommendedName>
        <fullName evidence="3">Membrane bound FAD containing D-sorbitol dehydrogenase</fullName>
    </recommendedName>
</protein>
<dbReference type="RefSeq" id="WP_184597932.1">
    <property type="nucleotide sequence ID" value="NZ_JACHLI010000051.1"/>
</dbReference>
<dbReference type="InterPro" id="IPR006311">
    <property type="entry name" value="TAT_signal"/>
</dbReference>
<proteinExistence type="predicted"/>
<dbReference type="Proteomes" id="UP000566995">
    <property type="component" value="Unassembled WGS sequence"/>
</dbReference>
<sequence>MNSLNASITRRRLLCATGTLGLGLAFYAVQRSALADEDADSRLMRLSLLLTGRPRLDGLQAVRIGDALSAADSRFPQRLAQLAEAVDADGFDDMTHFADFCARHEPAVKATAMAILSAWYLGYTGTPSSYSSEDGARFIAFRYALMYTPTLDATVIPTFARDRTDYWDRPPASPASD</sequence>
<name>A0A7W7P628_PSENT</name>